<accession>A0A5E5BC12</accession>
<dbReference type="EMBL" id="CABPSR010000011">
    <property type="protein sequence ID" value="VVE82828.1"/>
    <property type="molecule type" value="Genomic_DNA"/>
</dbReference>
<dbReference type="Gene3D" id="2.40.50.230">
    <property type="entry name" value="Gp5 N-terminal domain"/>
    <property type="match status" value="1"/>
</dbReference>
<evidence type="ECO:0000256" key="1">
    <source>
        <dbReference type="SAM" id="MobiDB-lite"/>
    </source>
</evidence>
<dbReference type="InterPro" id="IPR037026">
    <property type="entry name" value="Vgr_OB-fold_dom_sf"/>
</dbReference>
<dbReference type="InterPro" id="IPR044033">
    <property type="entry name" value="GpV-like_apex"/>
</dbReference>
<proteinExistence type="predicted"/>
<dbReference type="Pfam" id="PF18946">
    <property type="entry name" value="Apex"/>
    <property type="match status" value="1"/>
</dbReference>
<dbReference type="RefSeq" id="WP_150810468.1">
    <property type="nucleotide sequence ID" value="NZ_CABPSR010000011.1"/>
</dbReference>
<dbReference type="AlphaFoldDB" id="A0A5E5BC12"/>
<dbReference type="Proteomes" id="UP000335538">
    <property type="component" value="Unassembled WGS sequence"/>
</dbReference>
<feature type="region of interest" description="Disordered" evidence="1">
    <location>
        <begin position="223"/>
        <end position="245"/>
    </location>
</feature>
<sequence length="245" mass="25291">MPTEDIGYRGIGRAVDAAPGYNEIRFVFMSLMARMSFCTLVEVKGVTNAGGVSPVGFVDVQPLVNQTDGQGNAIEHGVIYGIPYMRIQGGNNAIIIDPIVGDIGMCSFADRDISIVKNTKARANPGSKRKLSKADGIYTGGCLNGTPSQYVRFADGIVELIGTNNLNVKAPNVAITGSSQVSITSPNIALNGNLTMAGQTGGSSEATLTGNFNITGTIKNNGKNIGDAHTHSGVQPGSGNSGGVN</sequence>
<name>A0A5E5BC12_9BURK</name>
<evidence type="ECO:0008006" key="4">
    <source>
        <dbReference type="Google" id="ProtNLM"/>
    </source>
</evidence>
<evidence type="ECO:0000313" key="2">
    <source>
        <dbReference type="EMBL" id="VVE82828.1"/>
    </source>
</evidence>
<reference evidence="2 3" key="1">
    <citation type="submission" date="2019-08" db="EMBL/GenBank/DDBJ databases">
        <authorList>
            <person name="Peeters C."/>
        </authorList>
    </citation>
    <scope>NUCLEOTIDE SEQUENCE [LARGE SCALE GENOMIC DNA]</scope>
    <source>
        <strain evidence="2 3">LMG 31121</strain>
    </source>
</reference>
<protein>
    <recommendedName>
        <fullName evidence="4">Mu-like prophage protein gp45</fullName>
    </recommendedName>
</protein>
<organism evidence="2 3">
    <name type="scientific">Pandoraea sputorum</name>
    <dbReference type="NCBI Taxonomy" id="93222"/>
    <lineage>
        <taxon>Bacteria</taxon>
        <taxon>Pseudomonadati</taxon>
        <taxon>Pseudomonadota</taxon>
        <taxon>Betaproteobacteria</taxon>
        <taxon>Burkholderiales</taxon>
        <taxon>Burkholderiaceae</taxon>
        <taxon>Pandoraea</taxon>
    </lineage>
</organism>
<gene>
    <name evidence="2" type="ORF">PSP31121_03988</name>
</gene>
<evidence type="ECO:0000313" key="3">
    <source>
        <dbReference type="Proteomes" id="UP000335538"/>
    </source>
</evidence>